<reference evidence="3 4" key="1">
    <citation type="submission" date="2018-02" db="EMBL/GenBank/DDBJ databases">
        <title>Comparative genomes isolates from brazilian mangrove.</title>
        <authorList>
            <person name="Araujo J.E."/>
            <person name="Taketani R.G."/>
            <person name="Silva M.C.P."/>
            <person name="Loureco M.V."/>
            <person name="Andreote F.D."/>
        </authorList>
    </citation>
    <scope>NUCLEOTIDE SEQUENCE [LARGE SCALE GENOMIC DNA]</scope>
    <source>
        <strain evidence="3 4">Hex-1 MGV</strain>
    </source>
</reference>
<evidence type="ECO:0000313" key="4">
    <source>
        <dbReference type="Proteomes" id="UP000238322"/>
    </source>
</evidence>
<dbReference type="RefSeq" id="WP_105328459.1">
    <property type="nucleotide sequence ID" value="NZ_PUHY01000005.1"/>
</dbReference>
<dbReference type="OrthoDB" id="9815657at2"/>
<dbReference type="SUPFAM" id="SSF69304">
    <property type="entry name" value="Tricorn protease N-terminal domain"/>
    <property type="match status" value="1"/>
</dbReference>
<organism evidence="3 4">
    <name type="scientific">Blastopirellula marina</name>
    <dbReference type="NCBI Taxonomy" id="124"/>
    <lineage>
        <taxon>Bacteria</taxon>
        <taxon>Pseudomonadati</taxon>
        <taxon>Planctomycetota</taxon>
        <taxon>Planctomycetia</taxon>
        <taxon>Pirellulales</taxon>
        <taxon>Pirellulaceae</taxon>
        <taxon>Blastopirellula</taxon>
    </lineage>
</organism>
<name>A0A2S8FYE0_9BACT</name>
<comment type="caution">
    <text evidence="3">The sequence shown here is derived from an EMBL/GenBank/DDBJ whole genome shotgun (WGS) entry which is preliminary data.</text>
</comment>
<accession>A0A2S8FYE0</accession>
<dbReference type="PANTHER" id="PTHR36842">
    <property type="entry name" value="PROTEIN TOLB HOMOLOG"/>
    <property type="match status" value="1"/>
</dbReference>
<feature type="region of interest" description="Disordered" evidence="2">
    <location>
        <begin position="321"/>
        <end position="347"/>
    </location>
</feature>
<dbReference type="EMBL" id="PUHY01000005">
    <property type="protein sequence ID" value="PQO37209.1"/>
    <property type="molecule type" value="Genomic_DNA"/>
</dbReference>
<dbReference type="Gene3D" id="2.120.10.30">
    <property type="entry name" value="TolB, C-terminal domain"/>
    <property type="match status" value="1"/>
</dbReference>
<dbReference type="Proteomes" id="UP000238322">
    <property type="component" value="Unassembled WGS sequence"/>
</dbReference>
<dbReference type="PANTHER" id="PTHR36842:SF1">
    <property type="entry name" value="PROTEIN TOLB"/>
    <property type="match status" value="1"/>
</dbReference>
<dbReference type="InterPro" id="IPR011659">
    <property type="entry name" value="WD40"/>
</dbReference>
<dbReference type="AlphaFoldDB" id="A0A2S8FYE0"/>
<proteinExistence type="inferred from homology"/>
<evidence type="ECO:0000256" key="2">
    <source>
        <dbReference type="SAM" id="MobiDB-lite"/>
    </source>
</evidence>
<comment type="similarity">
    <text evidence="1">Belongs to the TolB family.</text>
</comment>
<gene>
    <name evidence="3" type="ORF">C5Y83_04480</name>
</gene>
<evidence type="ECO:0000313" key="3">
    <source>
        <dbReference type="EMBL" id="PQO37209.1"/>
    </source>
</evidence>
<dbReference type="InterPro" id="IPR011042">
    <property type="entry name" value="6-blade_b-propeller_TolB-like"/>
</dbReference>
<protein>
    <recommendedName>
        <fullName evidence="5">Translocation protein TolB</fullName>
    </recommendedName>
</protein>
<dbReference type="Pfam" id="PF07676">
    <property type="entry name" value="PD40"/>
    <property type="match status" value="2"/>
</dbReference>
<evidence type="ECO:0000256" key="1">
    <source>
        <dbReference type="ARBA" id="ARBA00009820"/>
    </source>
</evidence>
<evidence type="ECO:0008006" key="5">
    <source>
        <dbReference type="Google" id="ProtNLM"/>
    </source>
</evidence>
<sequence length="347" mass="38544">MRRISTIFTICFFALCLGCFGSNVEHGLVRFDMSTDGRKVVFSSAAGDLFLLVLGTNQVTQLTETDRVETSPSFSPDGTQVVFARSYDDGLSFHLFNLDLATQTTTQLTDTPQTTDTYPRFGPDGKEIVFFRGHLLRNYSMGGKTWDDWDVYVMEADGTNVRRLTNEQYRSPGCVVQRAGKAVIFAATTNTSELAEQLLICSPDSEPTVREPTSKEAKHSQDLLIRDPNLSPDGTRFLYLAGWNLRYKFDISVETSGGKPAIYPIEHSHITRMPDLADDNNTLLFLRQVDSNAGSRPIYALWKLTLADGKLSEVASDQLFTEPQAWKPSPPDASSNPSLRAAMPDKS</sequence>